<organism evidence="3 4">
    <name type="scientific">Sporosarcina soli</name>
    <dbReference type="NCBI Taxonomy" id="334736"/>
    <lineage>
        <taxon>Bacteria</taxon>
        <taxon>Bacillati</taxon>
        <taxon>Bacillota</taxon>
        <taxon>Bacilli</taxon>
        <taxon>Bacillales</taxon>
        <taxon>Caryophanaceae</taxon>
        <taxon>Sporosarcina</taxon>
    </lineage>
</organism>
<dbReference type="InterPro" id="IPR051532">
    <property type="entry name" value="Ester_Hydrolysis_Enzymes"/>
</dbReference>
<dbReference type="Proteomes" id="UP001596109">
    <property type="component" value="Unassembled WGS sequence"/>
</dbReference>
<evidence type="ECO:0000259" key="2">
    <source>
        <dbReference type="Pfam" id="PF13472"/>
    </source>
</evidence>
<reference evidence="4" key="1">
    <citation type="journal article" date="2019" name="Int. J. Syst. Evol. Microbiol.">
        <title>The Global Catalogue of Microorganisms (GCM) 10K type strain sequencing project: providing services to taxonomists for standard genome sequencing and annotation.</title>
        <authorList>
            <consortium name="The Broad Institute Genomics Platform"/>
            <consortium name="The Broad Institute Genome Sequencing Center for Infectious Disease"/>
            <person name="Wu L."/>
            <person name="Ma J."/>
        </authorList>
    </citation>
    <scope>NUCLEOTIDE SEQUENCE [LARGE SCALE GENOMIC DNA]</scope>
    <source>
        <strain evidence="4">CGMCC 4.1434</strain>
    </source>
</reference>
<dbReference type="Pfam" id="PF13472">
    <property type="entry name" value="Lipase_GDSL_2"/>
    <property type="match status" value="1"/>
</dbReference>
<dbReference type="InterPro" id="IPR013830">
    <property type="entry name" value="SGNH_hydro"/>
</dbReference>
<accession>A0ABW0TI05</accession>
<evidence type="ECO:0000313" key="4">
    <source>
        <dbReference type="Proteomes" id="UP001596109"/>
    </source>
</evidence>
<comment type="caution">
    <text evidence="3">The sequence shown here is derived from an EMBL/GenBank/DDBJ whole genome shotgun (WGS) entry which is preliminary data.</text>
</comment>
<protein>
    <submittedName>
        <fullName evidence="3">GDSL-type esterase/lipase family protein</fullName>
    </submittedName>
</protein>
<gene>
    <name evidence="3" type="ORF">ACFPRA_09215</name>
</gene>
<keyword evidence="1" id="KW-0472">Membrane</keyword>
<dbReference type="PANTHER" id="PTHR30383:SF5">
    <property type="entry name" value="SGNH HYDROLASE-TYPE ESTERASE DOMAIN-CONTAINING PROTEIN"/>
    <property type="match status" value="1"/>
</dbReference>
<feature type="transmembrane region" description="Helical" evidence="1">
    <location>
        <begin position="6"/>
        <end position="26"/>
    </location>
</feature>
<sequence length="235" mass="26469">MKKYKILLMISLVLNILLIGSGSYVVNKIGGIDFGKTKVQATSSPKKDANYYFTKKSIFEQSTIQQPDKVFIGDSITDYGEFQEYFSGEVVLNRGIRNDTAEGVLNRVDEVVERNSAEAYLMIGVNDIRHDTDIQDFRKNVTAIVDAFEGTSTKLFLQSILPVNNGLFGNDVSNEKVKEFNDVLQKIAYENGIKYIDLHAHFEDESGQLDKRYTVDGLHLNGEGYTLWIETLNAT</sequence>
<dbReference type="InterPro" id="IPR036514">
    <property type="entry name" value="SGNH_hydro_sf"/>
</dbReference>
<dbReference type="RefSeq" id="WP_381433115.1">
    <property type="nucleotide sequence ID" value="NZ_JBHSNO010000005.1"/>
</dbReference>
<evidence type="ECO:0000256" key="1">
    <source>
        <dbReference type="SAM" id="Phobius"/>
    </source>
</evidence>
<keyword evidence="1" id="KW-0812">Transmembrane</keyword>
<evidence type="ECO:0000313" key="3">
    <source>
        <dbReference type="EMBL" id="MFC5589066.1"/>
    </source>
</evidence>
<feature type="domain" description="SGNH hydrolase-type esterase" evidence="2">
    <location>
        <begin position="71"/>
        <end position="226"/>
    </location>
</feature>
<keyword evidence="4" id="KW-1185">Reference proteome</keyword>
<name>A0ABW0TI05_9BACL</name>
<dbReference type="PANTHER" id="PTHR30383">
    <property type="entry name" value="THIOESTERASE 1/PROTEASE 1/LYSOPHOSPHOLIPASE L1"/>
    <property type="match status" value="1"/>
</dbReference>
<dbReference type="EMBL" id="JBHSNO010000005">
    <property type="protein sequence ID" value="MFC5589066.1"/>
    <property type="molecule type" value="Genomic_DNA"/>
</dbReference>
<proteinExistence type="predicted"/>
<keyword evidence="1" id="KW-1133">Transmembrane helix</keyword>
<dbReference type="Gene3D" id="3.40.50.1110">
    <property type="entry name" value="SGNH hydrolase"/>
    <property type="match status" value="1"/>
</dbReference>
<dbReference type="SUPFAM" id="SSF52266">
    <property type="entry name" value="SGNH hydrolase"/>
    <property type="match status" value="1"/>
</dbReference>